<name>A0ABD3VKY9_SINWO</name>
<dbReference type="CDD" id="cd05301">
    <property type="entry name" value="GDH"/>
    <property type="match status" value="1"/>
</dbReference>
<dbReference type="InterPro" id="IPR036291">
    <property type="entry name" value="NAD(P)-bd_dom_sf"/>
</dbReference>
<evidence type="ECO:0000256" key="2">
    <source>
        <dbReference type="ARBA" id="ARBA00073306"/>
    </source>
</evidence>
<evidence type="ECO:0000259" key="4">
    <source>
        <dbReference type="Pfam" id="PF00389"/>
    </source>
</evidence>
<comment type="similarity">
    <text evidence="3">Belongs to the D-isomer specific 2-hydroxyacid dehydrogenase family.</text>
</comment>
<evidence type="ECO:0000256" key="1">
    <source>
        <dbReference type="ARBA" id="ARBA00023002"/>
    </source>
</evidence>
<feature type="domain" description="D-isomer specific 2-hydroxyacid dehydrogenase catalytic" evidence="4">
    <location>
        <begin position="6"/>
        <end position="311"/>
    </location>
</feature>
<dbReference type="InterPro" id="IPR006139">
    <property type="entry name" value="D-isomer_2_OHA_DH_cat_dom"/>
</dbReference>
<evidence type="ECO:0000256" key="3">
    <source>
        <dbReference type="RuleBase" id="RU003719"/>
    </source>
</evidence>
<sequence length="313" mass="34279">MSKPRVFVTRKVPQEGITLLQEKCDVKVWDSEAIVPREELLKCVEGVEGIFCTINDNINSEVLNAAGPTLKVVGTMSVGKDHIDVAECEHRGIYVANTPDIASDSAAEITIALILITTRRLAEGMSAVRNGEWTFWKPQWLLGHNSMEKTLGIFGFGRVGFGVARRMKPFGVARIIYNDVFDAAFARDLATHVSFDELLSQSDILCLCCAVTPQTIGKFNKKAFSKMKNTAVLINTSRGKIVDHDDLYEALKEGQIAAAGLDVTSPEPLPINHPLLTLPNCVILPHMGTNTWEARTSMSINTAKNILAVLDAN</sequence>
<dbReference type="InterPro" id="IPR029753">
    <property type="entry name" value="D-isomer_DH_CS"/>
</dbReference>
<dbReference type="PROSITE" id="PS00671">
    <property type="entry name" value="D_2_HYDROXYACID_DH_3"/>
    <property type="match status" value="1"/>
</dbReference>
<dbReference type="Pfam" id="PF02826">
    <property type="entry name" value="2-Hacid_dh_C"/>
    <property type="match status" value="1"/>
</dbReference>
<dbReference type="Proteomes" id="UP001634394">
    <property type="component" value="Unassembled WGS sequence"/>
</dbReference>
<dbReference type="EMBL" id="JBJQND010000011">
    <property type="protein sequence ID" value="KAL3862167.1"/>
    <property type="molecule type" value="Genomic_DNA"/>
</dbReference>
<dbReference type="PANTHER" id="PTHR10996">
    <property type="entry name" value="2-HYDROXYACID DEHYDROGENASE-RELATED"/>
    <property type="match status" value="1"/>
</dbReference>
<evidence type="ECO:0000259" key="5">
    <source>
        <dbReference type="Pfam" id="PF02826"/>
    </source>
</evidence>
<dbReference type="FunFam" id="3.40.50.720:FF:000026">
    <property type="entry name" value="Glyoxylate/hydroxypyruvate reductase B"/>
    <property type="match status" value="1"/>
</dbReference>
<feature type="domain" description="D-isomer specific 2-hydroxyacid dehydrogenase NAD-binding" evidence="5">
    <location>
        <begin position="111"/>
        <end position="288"/>
    </location>
</feature>
<dbReference type="PANTHER" id="PTHR10996:SF277">
    <property type="entry name" value="GLYOXYLATE REDUCTASE_HYDROXYPYRUVATE REDUCTASE"/>
    <property type="match status" value="1"/>
</dbReference>
<organism evidence="6 7">
    <name type="scientific">Sinanodonta woodiana</name>
    <name type="common">Chinese pond mussel</name>
    <name type="synonym">Anodonta woodiana</name>
    <dbReference type="NCBI Taxonomy" id="1069815"/>
    <lineage>
        <taxon>Eukaryota</taxon>
        <taxon>Metazoa</taxon>
        <taxon>Spiralia</taxon>
        <taxon>Lophotrochozoa</taxon>
        <taxon>Mollusca</taxon>
        <taxon>Bivalvia</taxon>
        <taxon>Autobranchia</taxon>
        <taxon>Heteroconchia</taxon>
        <taxon>Palaeoheterodonta</taxon>
        <taxon>Unionida</taxon>
        <taxon>Unionoidea</taxon>
        <taxon>Unionidae</taxon>
        <taxon>Unioninae</taxon>
        <taxon>Sinanodonta</taxon>
    </lineage>
</organism>
<dbReference type="AlphaFoldDB" id="A0ABD3VKY9"/>
<evidence type="ECO:0000313" key="6">
    <source>
        <dbReference type="EMBL" id="KAL3862167.1"/>
    </source>
</evidence>
<dbReference type="Pfam" id="PF00389">
    <property type="entry name" value="2-Hacid_dh"/>
    <property type="match status" value="1"/>
</dbReference>
<evidence type="ECO:0000313" key="7">
    <source>
        <dbReference type="Proteomes" id="UP001634394"/>
    </source>
</evidence>
<keyword evidence="7" id="KW-1185">Reference proteome</keyword>
<dbReference type="SUPFAM" id="SSF52283">
    <property type="entry name" value="Formate/glycerate dehydrogenase catalytic domain-like"/>
    <property type="match status" value="1"/>
</dbReference>
<dbReference type="GO" id="GO:0016491">
    <property type="term" value="F:oxidoreductase activity"/>
    <property type="evidence" value="ECO:0007669"/>
    <property type="project" value="UniProtKB-KW"/>
</dbReference>
<protein>
    <recommendedName>
        <fullName evidence="2">Glyoxylate reductase/hydroxypyruvate reductase</fullName>
    </recommendedName>
</protein>
<comment type="caution">
    <text evidence="6">The sequence shown here is derived from an EMBL/GenBank/DDBJ whole genome shotgun (WGS) entry which is preliminary data.</text>
</comment>
<gene>
    <name evidence="6" type="ORF">ACJMK2_008154</name>
</gene>
<dbReference type="SUPFAM" id="SSF51735">
    <property type="entry name" value="NAD(P)-binding Rossmann-fold domains"/>
    <property type="match status" value="1"/>
</dbReference>
<proteinExistence type="inferred from homology"/>
<accession>A0ABD3VKY9</accession>
<reference evidence="6 7" key="1">
    <citation type="submission" date="2024-11" db="EMBL/GenBank/DDBJ databases">
        <title>Chromosome-level genome assembly of the freshwater bivalve Anodonta woodiana.</title>
        <authorList>
            <person name="Chen X."/>
        </authorList>
    </citation>
    <scope>NUCLEOTIDE SEQUENCE [LARGE SCALE GENOMIC DNA]</scope>
    <source>
        <strain evidence="6">MN2024</strain>
        <tissue evidence="6">Gills</tissue>
    </source>
</reference>
<dbReference type="InterPro" id="IPR050223">
    <property type="entry name" value="D-isomer_2-hydroxyacid_DH"/>
</dbReference>
<keyword evidence="1 3" id="KW-0560">Oxidoreductase</keyword>
<dbReference type="InterPro" id="IPR006140">
    <property type="entry name" value="D-isomer_DH_NAD-bd"/>
</dbReference>
<dbReference type="Gene3D" id="3.40.50.720">
    <property type="entry name" value="NAD(P)-binding Rossmann-like Domain"/>
    <property type="match status" value="2"/>
</dbReference>